<organism evidence="1 2">
    <name type="scientific">Planktothrix tepida PCC 9214</name>
    <dbReference type="NCBI Taxonomy" id="671072"/>
    <lineage>
        <taxon>Bacteria</taxon>
        <taxon>Bacillati</taxon>
        <taxon>Cyanobacteriota</taxon>
        <taxon>Cyanophyceae</taxon>
        <taxon>Oscillatoriophycideae</taxon>
        <taxon>Oscillatoriales</taxon>
        <taxon>Microcoleaceae</taxon>
        <taxon>Planktothrix</taxon>
    </lineage>
</organism>
<evidence type="ECO:0000313" key="1">
    <source>
        <dbReference type="EMBL" id="CUR34637.1"/>
    </source>
</evidence>
<protein>
    <submittedName>
        <fullName evidence="1">Uncharacterized protein</fullName>
    </submittedName>
</protein>
<reference evidence="2" key="1">
    <citation type="submission" date="2015-10" db="EMBL/GenBank/DDBJ databases">
        <authorList>
            <person name="Regsiter A."/>
            <person name="william w."/>
        </authorList>
    </citation>
    <scope>NUCLEOTIDE SEQUENCE [LARGE SCALE GENOMIC DNA]</scope>
</reference>
<accession>A0A1J1LPY5</accession>
<sequence length="71" mass="7877">MIAYGIEVQDIKPNYIRFCIDSRAIPGFEIRLSGLSSLIIPFFPDHYAVILHECNHLGSAIDHSGGCFISP</sequence>
<name>A0A1J1LPY5_9CYAN</name>
<gene>
    <name evidence="1" type="ORF">PL9214650076</name>
</gene>
<dbReference type="EMBL" id="CZDF01000172">
    <property type="protein sequence ID" value="CUR34637.1"/>
    <property type="molecule type" value="Genomic_DNA"/>
</dbReference>
<keyword evidence="2" id="KW-1185">Reference proteome</keyword>
<dbReference type="Proteomes" id="UP000184315">
    <property type="component" value="Unassembled WGS sequence"/>
</dbReference>
<dbReference type="STRING" id="671072.PL9214650076"/>
<dbReference type="AlphaFoldDB" id="A0A1J1LPY5"/>
<evidence type="ECO:0000313" key="2">
    <source>
        <dbReference type="Proteomes" id="UP000184315"/>
    </source>
</evidence>
<proteinExistence type="predicted"/>